<proteinExistence type="predicted"/>
<dbReference type="EMBL" id="QZAB01000076">
    <property type="protein sequence ID" value="RQD91423.1"/>
    <property type="molecule type" value="Genomic_DNA"/>
</dbReference>
<organism evidence="1 2">
    <name type="scientific">Methanosalsum natronophilum</name>
    <dbReference type="NCBI Taxonomy" id="768733"/>
    <lineage>
        <taxon>Archaea</taxon>
        <taxon>Methanobacteriati</taxon>
        <taxon>Methanobacteriota</taxon>
        <taxon>Stenosarchaea group</taxon>
        <taxon>Methanomicrobia</taxon>
        <taxon>Methanosarcinales</taxon>
        <taxon>Methanosarcinaceae</taxon>
        <taxon>Methanosalsum</taxon>
    </lineage>
</organism>
<sequence length="148" mass="17620">MSNLYCFLKRDYAVGFNIRHFESILTPIRHGDIANPFYTIDINEYIEKYTGKSLSLNNIAQYTLQNNNITEHHSLPNLQWNINRSYRHIDVNRVETWNLDILSIYNMLNCCKMNVEILHGIYTYGVENGYIRYFDDISNDIIEIEVDW</sequence>
<evidence type="ECO:0000313" key="1">
    <source>
        <dbReference type="EMBL" id="RQD91423.1"/>
    </source>
</evidence>
<gene>
    <name evidence="1" type="ORF">D5R95_01110</name>
</gene>
<evidence type="ECO:0000313" key="2">
    <source>
        <dbReference type="Proteomes" id="UP000284763"/>
    </source>
</evidence>
<accession>A0A424Z494</accession>
<protein>
    <submittedName>
        <fullName evidence="1">Uncharacterized protein</fullName>
    </submittedName>
</protein>
<dbReference type="AlphaFoldDB" id="A0A424Z494"/>
<dbReference type="Proteomes" id="UP000284763">
    <property type="component" value="Unassembled WGS sequence"/>
</dbReference>
<reference evidence="1 2" key="1">
    <citation type="submission" date="2018-08" db="EMBL/GenBank/DDBJ databases">
        <title>The metabolism and importance of syntrophic acetate oxidation coupled to methane or sulfide production in haloalkaline environments.</title>
        <authorList>
            <person name="Timmers P.H.A."/>
            <person name="Vavourakis C.D."/>
            <person name="Sorokin D.Y."/>
            <person name="Sinninghe Damste J.S."/>
            <person name="Muyzer G."/>
            <person name="Stams A.J.M."/>
            <person name="Plugge C.M."/>
        </authorList>
    </citation>
    <scope>NUCLEOTIDE SEQUENCE [LARGE SCALE GENOMIC DNA]</scope>
    <source>
        <strain evidence="1">MSAO_Arc3</strain>
    </source>
</reference>
<comment type="caution">
    <text evidence="1">The sequence shown here is derived from an EMBL/GenBank/DDBJ whole genome shotgun (WGS) entry which is preliminary data.</text>
</comment>
<name>A0A424Z494_9EURY</name>